<gene>
    <name evidence="2" type="ORF">DO83_00805</name>
    <name evidence="3" type="ORF">ERS852425_00748</name>
</gene>
<keyword evidence="1" id="KW-0732">Signal</keyword>
<dbReference type="EMBL" id="CP012098">
    <property type="protein sequence ID" value="AQP38308.1"/>
    <property type="molecule type" value="Genomic_DNA"/>
</dbReference>
<dbReference type="EMBL" id="CYXT01000003">
    <property type="protein sequence ID" value="CUM80729.1"/>
    <property type="molecule type" value="Genomic_DNA"/>
</dbReference>
<accession>A0A174ECP3</accession>
<feature type="chain" id="PRO_5014251177" evidence="1">
    <location>
        <begin position="24"/>
        <end position="145"/>
    </location>
</feature>
<evidence type="ECO:0000256" key="1">
    <source>
        <dbReference type="SAM" id="SignalP"/>
    </source>
</evidence>
<evidence type="ECO:0000313" key="5">
    <source>
        <dbReference type="Proteomes" id="UP000188159"/>
    </source>
</evidence>
<protein>
    <submittedName>
        <fullName evidence="3">Uncharacterized protein</fullName>
    </submittedName>
</protein>
<evidence type="ECO:0000313" key="4">
    <source>
        <dbReference type="Proteomes" id="UP000095598"/>
    </source>
</evidence>
<feature type="signal peptide" evidence="1">
    <location>
        <begin position="1"/>
        <end position="23"/>
    </location>
</feature>
<dbReference type="Proteomes" id="UP000188159">
    <property type="component" value="Chromosome"/>
</dbReference>
<reference evidence="2 5" key="2">
    <citation type="journal article" date="2016" name="Sci. Rep.">
        <title>Accelerated dysbiosis of gut microbiota during aggravation of DSS-induced colitis by a butyrate-producing bacterium.</title>
        <authorList>
            <person name="Zhang Q."/>
            <person name="Wu Y."/>
            <person name="Wang J."/>
            <person name="Wu G."/>
            <person name="Long W."/>
            <person name="Xue Z."/>
            <person name="Wang L."/>
            <person name="Zhang X."/>
            <person name="Pang X."/>
            <person name="Zhao Y."/>
            <person name="Zhao L."/>
            <person name="Zhang C."/>
        </authorList>
    </citation>
    <scope>NUCLEOTIDE SEQUENCE [LARGE SCALE GENOMIC DNA]</scope>
    <source>
        <strain evidence="2 5">BPB5</strain>
    </source>
</reference>
<reference evidence="3 4" key="1">
    <citation type="submission" date="2015-09" db="EMBL/GenBank/DDBJ databases">
        <authorList>
            <consortium name="Pathogen Informatics"/>
        </authorList>
    </citation>
    <scope>NUCLEOTIDE SEQUENCE [LARGE SCALE GENOMIC DNA]</scope>
    <source>
        <strain evidence="3 4">2789STDY5608868</strain>
    </source>
</reference>
<dbReference type="AlphaFoldDB" id="A0A174ECP3"/>
<organism evidence="3 4">
    <name type="scientific">Anaerostipes hadrus</name>
    <dbReference type="NCBI Taxonomy" id="649756"/>
    <lineage>
        <taxon>Bacteria</taxon>
        <taxon>Bacillati</taxon>
        <taxon>Bacillota</taxon>
        <taxon>Clostridia</taxon>
        <taxon>Lachnospirales</taxon>
        <taxon>Lachnospiraceae</taxon>
        <taxon>Anaerostipes</taxon>
    </lineage>
</organism>
<dbReference type="Proteomes" id="UP000095598">
    <property type="component" value="Unassembled WGS sequence"/>
</dbReference>
<name>A0A174ECP3_ANAHA</name>
<sequence length="145" mass="16497">MKKFFILVLGMIMLMLIPINVKADDEVEIGVDQEESNIEYVEIDQEMESFSVGHKVSLSINPNVEKRIGSYKLEANKYVRLKFIYSSTSRVKVGIVNKSRNKVALKEIKSNDIQKIKVPKKDTYSIYIQNNSGKKITVSGVIIIL</sequence>
<evidence type="ECO:0000313" key="2">
    <source>
        <dbReference type="EMBL" id="AQP38308.1"/>
    </source>
</evidence>
<evidence type="ECO:0000313" key="3">
    <source>
        <dbReference type="EMBL" id="CUM80729.1"/>
    </source>
</evidence>
<proteinExistence type="predicted"/>
<dbReference type="RefSeq" id="WP_008393765.1">
    <property type="nucleotide sequence ID" value="NZ_BAABYN010000001.1"/>
</dbReference>